<evidence type="ECO:0000313" key="3">
    <source>
        <dbReference type="Proteomes" id="UP000185860"/>
    </source>
</evidence>
<feature type="compositionally biased region" description="Polar residues" evidence="1">
    <location>
        <begin position="72"/>
        <end position="93"/>
    </location>
</feature>
<dbReference type="AlphaFoldDB" id="A0A1U7IN93"/>
<evidence type="ECO:0000313" key="2">
    <source>
        <dbReference type="EMBL" id="OKH38818.1"/>
    </source>
</evidence>
<dbReference type="RefSeq" id="WP_073593230.1">
    <property type="nucleotide sequence ID" value="NZ_MRCE01000007.1"/>
</dbReference>
<name>A0A1U7IN93_9CYAN</name>
<organism evidence="2 3">
    <name type="scientific">[Phormidium ambiguum] IAM M-71</name>
    <dbReference type="NCBI Taxonomy" id="454136"/>
    <lineage>
        <taxon>Bacteria</taxon>
        <taxon>Bacillati</taxon>
        <taxon>Cyanobacteriota</taxon>
        <taxon>Cyanophyceae</taxon>
        <taxon>Oscillatoriophycideae</taxon>
        <taxon>Aerosakkonematales</taxon>
        <taxon>Aerosakkonemataceae</taxon>
        <taxon>Floridanema</taxon>
    </lineage>
</organism>
<sequence>MPKRRKSSSSDDSSSEYIQLSFLDRLEQDIGLTSESFQKNSCFDSSEELEEIKSLVSNTSSISLKTFDDSKAQQLNSTSVTSDKPGNTGSSSKEGLVLFVPDRFDVLERRAKDKNELKTIIVAVEDALAHLDDTYSDMIAAGRQQFSI</sequence>
<dbReference type="Proteomes" id="UP000185860">
    <property type="component" value="Unassembled WGS sequence"/>
</dbReference>
<reference evidence="2 3" key="1">
    <citation type="submission" date="2016-11" db="EMBL/GenBank/DDBJ databases">
        <title>Draft Genome Sequences of Nine Cyanobacterial Strains from Diverse Habitats.</title>
        <authorList>
            <person name="Zhu T."/>
            <person name="Hou S."/>
            <person name="Lu X."/>
            <person name="Hess W.R."/>
        </authorList>
    </citation>
    <scope>NUCLEOTIDE SEQUENCE [LARGE SCALE GENOMIC DNA]</scope>
    <source>
        <strain evidence="2 3">IAM M-71</strain>
    </source>
</reference>
<accession>A0A1U7IN93</accession>
<evidence type="ECO:0000256" key="1">
    <source>
        <dbReference type="SAM" id="MobiDB-lite"/>
    </source>
</evidence>
<protein>
    <submittedName>
        <fullName evidence="2">Uncharacterized protein</fullName>
    </submittedName>
</protein>
<feature type="region of interest" description="Disordered" evidence="1">
    <location>
        <begin position="72"/>
        <end position="94"/>
    </location>
</feature>
<gene>
    <name evidence="2" type="ORF">NIES2119_09535</name>
</gene>
<comment type="caution">
    <text evidence="2">The sequence shown here is derived from an EMBL/GenBank/DDBJ whole genome shotgun (WGS) entry which is preliminary data.</text>
</comment>
<proteinExistence type="predicted"/>
<dbReference type="EMBL" id="MRCE01000007">
    <property type="protein sequence ID" value="OKH38818.1"/>
    <property type="molecule type" value="Genomic_DNA"/>
</dbReference>